<dbReference type="Gene3D" id="1.25.10.10">
    <property type="entry name" value="Leucine-rich Repeat Variant"/>
    <property type="match status" value="2"/>
</dbReference>
<evidence type="ECO:0000313" key="4">
    <source>
        <dbReference type="Proteomes" id="UP001230188"/>
    </source>
</evidence>
<evidence type="ECO:0000256" key="1">
    <source>
        <dbReference type="SAM" id="MobiDB-lite"/>
    </source>
</evidence>
<organism evidence="3 4">
    <name type="scientific">Chrysophaeum taylorii</name>
    <dbReference type="NCBI Taxonomy" id="2483200"/>
    <lineage>
        <taxon>Eukaryota</taxon>
        <taxon>Sar</taxon>
        <taxon>Stramenopiles</taxon>
        <taxon>Ochrophyta</taxon>
        <taxon>Pelagophyceae</taxon>
        <taxon>Pelagomonadales</taxon>
        <taxon>Pelagomonadaceae</taxon>
        <taxon>Chrysophaeum</taxon>
    </lineage>
</organism>
<accession>A0AAD7UPA2</accession>
<dbReference type="InterPro" id="IPR011989">
    <property type="entry name" value="ARM-like"/>
</dbReference>
<dbReference type="EMBL" id="JAQMWT010000036">
    <property type="protein sequence ID" value="KAJ8613147.1"/>
    <property type="molecule type" value="Genomic_DNA"/>
</dbReference>
<feature type="region of interest" description="Disordered" evidence="1">
    <location>
        <begin position="884"/>
        <end position="933"/>
    </location>
</feature>
<dbReference type="PANTHER" id="PTHR11223:SF3">
    <property type="entry name" value="EXPORTIN-5"/>
    <property type="match status" value="1"/>
</dbReference>
<dbReference type="SUPFAM" id="SSF48371">
    <property type="entry name" value="ARM repeat"/>
    <property type="match status" value="1"/>
</dbReference>
<dbReference type="InterPro" id="IPR016024">
    <property type="entry name" value="ARM-type_fold"/>
</dbReference>
<feature type="compositionally biased region" description="Basic and acidic residues" evidence="1">
    <location>
        <begin position="884"/>
        <end position="900"/>
    </location>
</feature>
<dbReference type="InterPro" id="IPR045065">
    <property type="entry name" value="XPO1/5"/>
</dbReference>
<dbReference type="InterPro" id="IPR013598">
    <property type="entry name" value="Exportin-1/Importin-b-like"/>
</dbReference>
<reference evidence="3" key="1">
    <citation type="submission" date="2023-01" db="EMBL/GenBank/DDBJ databases">
        <title>Metagenome sequencing of chrysophaentin producing Chrysophaeum taylorii.</title>
        <authorList>
            <person name="Davison J."/>
            <person name="Bewley C."/>
        </authorList>
    </citation>
    <scope>NUCLEOTIDE SEQUENCE</scope>
    <source>
        <strain evidence="3">NIES-1699</strain>
    </source>
</reference>
<feature type="region of interest" description="Disordered" evidence="1">
    <location>
        <begin position="1143"/>
        <end position="1164"/>
    </location>
</feature>
<dbReference type="PANTHER" id="PTHR11223">
    <property type="entry name" value="EXPORTIN 1/5"/>
    <property type="match status" value="1"/>
</dbReference>
<evidence type="ECO:0000259" key="2">
    <source>
        <dbReference type="Pfam" id="PF08389"/>
    </source>
</evidence>
<dbReference type="GO" id="GO:0006611">
    <property type="term" value="P:protein export from nucleus"/>
    <property type="evidence" value="ECO:0007669"/>
    <property type="project" value="InterPro"/>
</dbReference>
<gene>
    <name evidence="3" type="ORF">CTAYLR_004797</name>
</gene>
<keyword evidence="4" id="KW-1185">Reference proteome</keyword>
<evidence type="ECO:0000313" key="3">
    <source>
        <dbReference type="EMBL" id="KAJ8613147.1"/>
    </source>
</evidence>
<proteinExistence type="predicted"/>
<feature type="region of interest" description="Disordered" evidence="1">
    <location>
        <begin position="1399"/>
        <end position="1434"/>
    </location>
</feature>
<feature type="compositionally biased region" description="Low complexity" evidence="1">
    <location>
        <begin position="901"/>
        <end position="931"/>
    </location>
</feature>
<dbReference type="GO" id="GO:0003723">
    <property type="term" value="F:RNA binding"/>
    <property type="evidence" value="ECO:0007669"/>
    <property type="project" value="TreeGrafter"/>
</dbReference>
<comment type="caution">
    <text evidence="3">The sequence shown here is derived from an EMBL/GenBank/DDBJ whole genome shotgun (WGS) entry which is preliminary data.</text>
</comment>
<name>A0AAD7UPA2_9STRA</name>
<feature type="compositionally biased region" description="Basic and acidic residues" evidence="1">
    <location>
        <begin position="1420"/>
        <end position="1434"/>
    </location>
</feature>
<feature type="region of interest" description="Disordered" evidence="1">
    <location>
        <begin position="547"/>
        <end position="578"/>
    </location>
</feature>
<sequence length="1434" mass="153219">MCYPGSPAFGTDMDRIYRALEIEYGGGGEAELRGEARSFLQSVQDTPETAFHAAAAILTPAGSGVAPDAAMVFGLSCLEKLATARWNELSDQEKMLVRSTAVAAAGRTTAVEAAFVRNKKAALVAQVALREFPQRWPTLVDEMLAAGADEERGATLELWWVALAELAEECTDADYNARLPAKRRTDVLKALNAVSPTLVRELFAFAQRAYASSRSDRASPRRLVAALRCLRSFATWVCWDSEDMRSLGTDPVELTAYLAANGELALASDDDVEVCGAALRAFRSLATSAHLDYDAALRVARYAPRFCEALYNKGCADFSRRGGALDPAQRATLWATLAACATYVFRDLYARFKALGATDFAKGGDRCAEVDDALAAYLAAAIGVLEAAPSRKAAEAMLPLWRDASRLAGQGKLGPASRANVRSFAPRILDRYARFACRRAAGGGDDEQIADDFEFVDDDEYSSHFTIMRSGVSQVSAALVDLDAAAVARATDARLRQLLAEAPPETAAASVEDDWVRRLEGLALVVERVVDETLRLRDETLAKRRRRRRDANGPALVPGDDDDDNDDGVQSPDADGETHQEALRMLDENLLAATVEWRPWTANRVLARLSLVDATRGVLRARGGRLRDVLRELFACLAYESSKAAAATPREAAEIRRKAAHGLLRLATAGPRGVAAQFDELRDGASAVLASRLLCDVGAQYVCEALVLFSNACADADKRRALLEAVVAGPLAELESVSGAAATSTPRGLLVSLGVLDAATHAVRHDARSVRAPYVPEDEKNCPPTVPAEAVRRALGVLLGVARRAAASAPAEVVGTREPCAAPDPPPGLADLVGKDASAAVLARVLPTVASLARSLHALWAPPIRDALRADPAARLALAPSLDEVRAKVEPSSNHKRDAADSPTTTTTPPVGTSPAATDSGGPPPSGSHGARWGTMLNELRSTVYQFARLWIERRCAFAADAAPVTVGLLAACGLVGSTGGDAALPGADLVLASTEHRHLASLLKHVLEPLFLRCPPVLYDAYLAPVARRVAGHLETRLALSFSSPTDDEAAYYAASGLYMPDWDEPTVAAVADASRRDLARAYLDVLQVAFATKGELAAPVALALKTVDRLRAEGDASARALLPPARPSAMNAAASSFVLASTPSKVPKSPKKKATDDGENGARVQAARERRAEHVRALRRFLLPTGVPTNFSDLATPVLRALWSAVGKWGDVPSCRAATKLAEICVTEACDDPRYWPYFAALFESAVDALVAEPAWLANAGCEYEFLALARAVYVALVVGVDPSAPPRRVPPDTPLRHDGPRQYLLSRLPGVEASNVAALEAALREPCAPKDHKAALHDLVLLALDAKDRRAARVQSPFPAPSPAALSPAVDASALRYGHNATTVRDLPGEMISSRQLAAERKQQQQRQHHHHQGAFRQDEVPPTHLADLFR</sequence>
<dbReference type="GO" id="GO:0005634">
    <property type="term" value="C:nucleus"/>
    <property type="evidence" value="ECO:0007669"/>
    <property type="project" value="TreeGrafter"/>
</dbReference>
<protein>
    <recommendedName>
        <fullName evidence="2">Exportin-1/Importin-beta-like domain-containing protein</fullName>
    </recommendedName>
</protein>
<dbReference type="GO" id="GO:0042565">
    <property type="term" value="C:RNA nuclear export complex"/>
    <property type="evidence" value="ECO:0007669"/>
    <property type="project" value="TreeGrafter"/>
</dbReference>
<dbReference type="GO" id="GO:0005737">
    <property type="term" value="C:cytoplasm"/>
    <property type="evidence" value="ECO:0007669"/>
    <property type="project" value="TreeGrafter"/>
</dbReference>
<feature type="domain" description="Exportin-1/Importin-beta-like" evidence="2">
    <location>
        <begin position="114"/>
        <end position="237"/>
    </location>
</feature>
<dbReference type="GO" id="GO:0006405">
    <property type="term" value="P:RNA export from nucleus"/>
    <property type="evidence" value="ECO:0007669"/>
    <property type="project" value="TreeGrafter"/>
</dbReference>
<dbReference type="Proteomes" id="UP001230188">
    <property type="component" value="Unassembled WGS sequence"/>
</dbReference>
<dbReference type="GO" id="GO:0005049">
    <property type="term" value="F:nuclear export signal receptor activity"/>
    <property type="evidence" value="ECO:0007669"/>
    <property type="project" value="InterPro"/>
</dbReference>
<dbReference type="Pfam" id="PF08389">
    <property type="entry name" value="Xpo1"/>
    <property type="match status" value="1"/>
</dbReference>